<evidence type="ECO:0000259" key="2">
    <source>
        <dbReference type="Pfam" id="PF03561"/>
    </source>
</evidence>
<dbReference type="GO" id="GO:0004037">
    <property type="term" value="F:allantoicase activity"/>
    <property type="evidence" value="ECO:0007669"/>
    <property type="project" value="InterPro"/>
</dbReference>
<dbReference type="OrthoDB" id="10266039at2759"/>
<gene>
    <name evidence="3" type="ORF">Ctob_007003</name>
</gene>
<feature type="domain" description="Allantoicase" evidence="2">
    <location>
        <begin position="243"/>
        <end position="282"/>
    </location>
</feature>
<evidence type="ECO:0000313" key="3">
    <source>
        <dbReference type="EMBL" id="KOO30728.1"/>
    </source>
</evidence>
<dbReference type="InterPro" id="IPR015908">
    <property type="entry name" value="Allantoicase_dom"/>
</dbReference>
<dbReference type="PANTHER" id="PTHR12045:SF3">
    <property type="entry name" value="INACTIVE ALLANTOICASE-RELATED"/>
    <property type="match status" value="1"/>
</dbReference>
<evidence type="ECO:0000256" key="1">
    <source>
        <dbReference type="ARBA" id="ARBA00009242"/>
    </source>
</evidence>
<dbReference type="PANTHER" id="PTHR12045">
    <property type="entry name" value="ALLANTOICASE"/>
    <property type="match status" value="1"/>
</dbReference>
<dbReference type="Proteomes" id="UP000037460">
    <property type="component" value="Unassembled WGS sequence"/>
</dbReference>
<organism evidence="3 4">
    <name type="scientific">Chrysochromulina tobinii</name>
    <dbReference type="NCBI Taxonomy" id="1460289"/>
    <lineage>
        <taxon>Eukaryota</taxon>
        <taxon>Haptista</taxon>
        <taxon>Haptophyta</taxon>
        <taxon>Prymnesiophyceae</taxon>
        <taxon>Prymnesiales</taxon>
        <taxon>Chrysochromulinaceae</taxon>
        <taxon>Chrysochromulina</taxon>
    </lineage>
</organism>
<dbReference type="Gene3D" id="2.60.120.260">
    <property type="entry name" value="Galactose-binding domain-like"/>
    <property type="match status" value="2"/>
</dbReference>
<proteinExistence type="inferred from homology"/>
<feature type="domain" description="Allantoicase" evidence="2">
    <location>
        <begin position="34"/>
        <end position="219"/>
    </location>
</feature>
<dbReference type="Pfam" id="PF03561">
    <property type="entry name" value="Allantoicase"/>
    <property type="match status" value="2"/>
</dbReference>
<name>A0A0M0JX65_9EUKA</name>
<dbReference type="InterPro" id="IPR005164">
    <property type="entry name" value="Allantoicase"/>
</dbReference>
<evidence type="ECO:0000313" key="4">
    <source>
        <dbReference type="Proteomes" id="UP000037460"/>
    </source>
</evidence>
<accession>A0A0M0JX65</accession>
<reference evidence="4" key="1">
    <citation type="journal article" date="2015" name="PLoS Genet.">
        <title>Genome Sequence and Transcriptome Analyses of Chrysochromulina tobin: Metabolic Tools for Enhanced Algal Fitness in the Prominent Order Prymnesiales (Haptophyceae).</title>
        <authorList>
            <person name="Hovde B.T."/>
            <person name="Deodato C.R."/>
            <person name="Hunsperger H.M."/>
            <person name="Ryken S.A."/>
            <person name="Yost W."/>
            <person name="Jha R.K."/>
            <person name="Patterson J."/>
            <person name="Monnat R.J. Jr."/>
            <person name="Barlow S.B."/>
            <person name="Starkenburg S.R."/>
            <person name="Cattolico R.A."/>
        </authorList>
    </citation>
    <scope>NUCLEOTIDE SEQUENCE</scope>
    <source>
        <strain evidence="4">CCMP291</strain>
    </source>
</reference>
<comment type="caution">
    <text evidence="3">The sequence shown here is derived from an EMBL/GenBank/DDBJ whole genome shotgun (WGS) entry which is preliminary data.</text>
</comment>
<dbReference type="AlphaFoldDB" id="A0A0M0JX65"/>
<dbReference type="SUPFAM" id="SSF49785">
    <property type="entry name" value="Galactose-binding domain-like"/>
    <property type="match status" value="2"/>
</dbReference>
<dbReference type="GO" id="GO:0000256">
    <property type="term" value="P:allantoin catabolic process"/>
    <property type="evidence" value="ECO:0007669"/>
    <property type="project" value="InterPro"/>
</dbReference>
<keyword evidence="4" id="KW-1185">Reference proteome</keyword>
<sequence length="355" mass="37765">MPARLLCASKSSVDDPSLAGAFGALTNLADARLGSKILFATDEWFATADNMIKATPPVFDPEAFCTQGKVMDGWESRRRRLPGHDWALVRLGVAGFVHGLELDTAYFTGNQVPAARVLAASIDAAEDASWLGPPRADLGVRGTCATPDEIAKARARVEAIAEWHELLPMMRLRPGYVKDGQSVHRFATPPALAAKRVTHLLVDALPDGGLARLRAWGVVARHFASELAGPAVGPIDLLSALHGGRAVGCSNQHYGEPRNLLRPGRGVRMDDGWETSRNPHRPPVIITDAASGLVHMPGASECMGARGSRRRRHLTNGRNGRHLTNGRNGRHLTNGRNGRSCLGIGCCCGGAGGGS</sequence>
<dbReference type="EMBL" id="JWZX01002173">
    <property type="protein sequence ID" value="KOO30728.1"/>
    <property type="molecule type" value="Genomic_DNA"/>
</dbReference>
<comment type="similarity">
    <text evidence="1">Belongs to the allantoicase family.</text>
</comment>
<dbReference type="InterPro" id="IPR008979">
    <property type="entry name" value="Galactose-bd-like_sf"/>
</dbReference>
<protein>
    <submittedName>
        <fullName evidence="3">Allantoicase</fullName>
    </submittedName>
</protein>